<keyword evidence="7 12" id="KW-1133">Transmembrane helix</keyword>
<feature type="compositionally biased region" description="Basic and acidic residues" evidence="11">
    <location>
        <begin position="13"/>
        <end position="29"/>
    </location>
</feature>
<evidence type="ECO:0000256" key="2">
    <source>
        <dbReference type="ARBA" id="ARBA00005420"/>
    </source>
</evidence>
<dbReference type="GO" id="GO:0006651">
    <property type="term" value="P:diacylglycerol biosynthetic process"/>
    <property type="evidence" value="ECO:0007669"/>
    <property type="project" value="TreeGrafter"/>
</dbReference>
<keyword evidence="4" id="KW-0808">Transferase</keyword>
<evidence type="ECO:0000313" key="14">
    <source>
        <dbReference type="Proteomes" id="UP001174136"/>
    </source>
</evidence>
<evidence type="ECO:0000256" key="4">
    <source>
        <dbReference type="ARBA" id="ARBA00022679"/>
    </source>
</evidence>
<dbReference type="EMBL" id="JAOPHQ010000583">
    <property type="protein sequence ID" value="KAK0154106.1"/>
    <property type="molecule type" value="Genomic_DNA"/>
</dbReference>
<keyword evidence="14" id="KW-1185">Reference proteome</keyword>
<dbReference type="GO" id="GO:0003846">
    <property type="term" value="F:2-acylglycerol O-acyltransferase activity"/>
    <property type="evidence" value="ECO:0007669"/>
    <property type="project" value="TreeGrafter"/>
</dbReference>
<organism evidence="13 14">
    <name type="scientific">Merluccius polli</name>
    <name type="common">Benguela hake</name>
    <name type="synonym">Merluccius cadenati</name>
    <dbReference type="NCBI Taxonomy" id="89951"/>
    <lineage>
        <taxon>Eukaryota</taxon>
        <taxon>Metazoa</taxon>
        <taxon>Chordata</taxon>
        <taxon>Craniata</taxon>
        <taxon>Vertebrata</taxon>
        <taxon>Euteleostomi</taxon>
        <taxon>Actinopterygii</taxon>
        <taxon>Neopterygii</taxon>
        <taxon>Teleostei</taxon>
        <taxon>Neoteleostei</taxon>
        <taxon>Acanthomorphata</taxon>
        <taxon>Zeiogadaria</taxon>
        <taxon>Gadariae</taxon>
        <taxon>Gadiformes</taxon>
        <taxon>Gadoidei</taxon>
        <taxon>Merlucciidae</taxon>
        <taxon>Merluccius</taxon>
    </lineage>
</organism>
<evidence type="ECO:0000313" key="13">
    <source>
        <dbReference type="EMBL" id="KAK0154106.1"/>
    </source>
</evidence>
<keyword evidence="9 12" id="KW-0472">Membrane</keyword>
<evidence type="ECO:0000256" key="7">
    <source>
        <dbReference type="ARBA" id="ARBA00022989"/>
    </source>
</evidence>
<protein>
    <submittedName>
        <fullName evidence="13">Diacylglycerol O-acyltransferase 2</fullName>
    </submittedName>
</protein>
<comment type="subcellular location">
    <subcellularLocation>
        <location evidence="1">Endoplasmic reticulum membrane</location>
        <topology evidence="1">Multi-pass membrane protein</topology>
    </subcellularLocation>
</comment>
<keyword evidence="10" id="KW-0012">Acyltransferase</keyword>
<name>A0AA47N9J4_MERPO</name>
<comment type="similarity">
    <text evidence="2">Belongs to the diacylglycerol acyltransferase family.</text>
</comment>
<dbReference type="PANTHER" id="PTHR12317:SF74">
    <property type="entry name" value="2-ACYLGLYCEROL O-ACYLTRANSFERASE 2"/>
    <property type="match status" value="1"/>
</dbReference>
<evidence type="ECO:0000256" key="8">
    <source>
        <dbReference type="ARBA" id="ARBA00023098"/>
    </source>
</evidence>
<dbReference type="Proteomes" id="UP001174136">
    <property type="component" value="Unassembled WGS sequence"/>
</dbReference>
<evidence type="ECO:0000256" key="12">
    <source>
        <dbReference type="SAM" id="Phobius"/>
    </source>
</evidence>
<feature type="transmembrane region" description="Helical" evidence="12">
    <location>
        <begin position="551"/>
        <end position="573"/>
    </location>
</feature>
<dbReference type="GO" id="GO:0019432">
    <property type="term" value="P:triglyceride biosynthetic process"/>
    <property type="evidence" value="ECO:0007669"/>
    <property type="project" value="TreeGrafter"/>
</dbReference>
<proteinExistence type="inferred from homology"/>
<reference evidence="13" key="1">
    <citation type="journal article" date="2023" name="Front. Mar. Sci.">
        <title>A new Merluccius polli reference genome to investigate the effects of global change in West African waters.</title>
        <authorList>
            <person name="Mateo J.L."/>
            <person name="Blanco-Fernandez C."/>
            <person name="Garcia-Vazquez E."/>
            <person name="Machado-Schiaffino G."/>
        </authorList>
    </citation>
    <scope>NUCLEOTIDE SEQUENCE</scope>
    <source>
        <strain evidence="13">C29</strain>
        <tissue evidence="13">Fin</tissue>
    </source>
</reference>
<sequence length="870" mass="97480">MALFSAPPSTSRLDLDRSRTPPTETERRGGGGGGGLGIHGWSHRFGRGHGLKSFWYCVSVSKGVSGPRYSFLGLQLGSGRTFQCLKSWRVTEEPPQPVPPTRSSETLLRGGCASAAAARGRRACLWCGGCSWTRCTASQPPPSAAYLVKTSGTAMSALSSWLHRRDMQHALREMKIEFAPRNVPLNRRLQTAAVLQWVYSFLGLAPTCIVLFLYLLFTRFWLVSVLYAVWWVYDYDTPSKGGRRNPYLCGIRMWDYMRDYFPIKLVKTADLDPRHNYVLGFHPHGVLVAGAFSNFCTYATGFRQLFPGLNSYLLMLPLWFRAPFFRDYIMCAGLIPSDKPSASYLLQRKGGGNAVVIAVGGAPEALDAHPGTYNVLLADKKGFIKLAMEHGAHLVPIFSFGENEVFDQVGNQRGTWLRAIQETLQGFMGISLPLFHARGIFQYSFGLMPYRKPINTVVGRPIKVEKNEKPTLEQLDTLHQHYMEELSNLFDEHKTNYGVDKDTYLNFTILAAYSGVLKGTGSSVLSALQDLPSPFWPCKSKMEKHLQCISVLQWVISFMALGIAATALLIYMFCTDCWLIAAMYTAWLILDWNTPKQGGRRSSWVRNWTVWTYFRDYFPVRLIKTHNLLPSRNYIFGYHPHGIFCFGAFCNFGTEATGFSKKFPGIKPSLATLAGNFRLPVLRDYLMSGGICPVNRNSIDYLLTCNGTGNAVVIVIGGAAESLNCAPGMNSVTLKNRKGFVRLALQKGSDLVPVYSFGENDAYKQVIFEEGSWCRLMQRRLQKIIGFAPCVFHGCGLFSGDTWGIVPYCKPIYTVGEFESGSPLQCQKVEEPTPDVVDQYHAMYVKSLQCLFDKYKTRFGLKESDLLQIQ</sequence>
<evidence type="ECO:0000256" key="11">
    <source>
        <dbReference type="SAM" id="MobiDB-lite"/>
    </source>
</evidence>
<evidence type="ECO:0000256" key="10">
    <source>
        <dbReference type="ARBA" id="ARBA00023315"/>
    </source>
</evidence>
<evidence type="ECO:0000256" key="9">
    <source>
        <dbReference type="ARBA" id="ARBA00023136"/>
    </source>
</evidence>
<evidence type="ECO:0000256" key="1">
    <source>
        <dbReference type="ARBA" id="ARBA00004477"/>
    </source>
</evidence>
<keyword evidence="5 12" id="KW-0812">Transmembrane</keyword>
<feature type="transmembrane region" description="Helical" evidence="12">
    <location>
        <begin position="197"/>
        <end position="217"/>
    </location>
</feature>
<evidence type="ECO:0000256" key="5">
    <source>
        <dbReference type="ARBA" id="ARBA00022692"/>
    </source>
</evidence>
<dbReference type="AlphaFoldDB" id="A0AA47N9J4"/>
<comment type="caution">
    <text evidence="13">The sequence shown here is derived from an EMBL/GenBank/DDBJ whole genome shotgun (WGS) entry which is preliminary data.</text>
</comment>
<keyword evidence="3" id="KW-0444">Lipid biosynthesis</keyword>
<dbReference type="CDD" id="cd07987">
    <property type="entry name" value="LPLAT_MGAT-like"/>
    <property type="match status" value="2"/>
</dbReference>
<accession>A0AA47N9J4</accession>
<keyword evidence="6" id="KW-0256">Endoplasmic reticulum</keyword>
<dbReference type="InterPro" id="IPR007130">
    <property type="entry name" value="DAGAT"/>
</dbReference>
<dbReference type="PANTHER" id="PTHR12317">
    <property type="entry name" value="DIACYLGLYCEROL O-ACYLTRANSFERASE"/>
    <property type="match status" value="1"/>
</dbReference>
<evidence type="ECO:0000256" key="6">
    <source>
        <dbReference type="ARBA" id="ARBA00022824"/>
    </source>
</evidence>
<dbReference type="GO" id="GO:0004144">
    <property type="term" value="F:diacylglycerol O-acyltransferase activity"/>
    <property type="evidence" value="ECO:0007669"/>
    <property type="project" value="TreeGrafter"/>
</dbReference>
<dbReference type="GO" id="GO:0005789">
    <property type="term" value="C:endoplasmic reticulum membrane"/>
    <property type="evidence" value="ECO:0007669"/>
    <property type="project" value="UniProtKB-SubCell"/>
</dbReference>
<evidence type="ECO:0000256" key="3">
    <source>
        <dbReference type="ARBA" id="ARBA00022516"/>
    </source>
</evidence>
<gene>
    <name evidence="13" type="primary">dgat2_1</name>
    <name evidence="13" type="ORF">N1851_003799</name>
</gene>
<dbReference type="Pfam" id="PF03982">
    <property type="entry name" value="DAGAT"/>
    <property type="match status" value="2"/>
</dbReference>
<keyword evidence="8" id="KW-0443">Lipid metabolism</keyword>
<feature type="region of interest" description="Disordered" evidence="11">
    <location>
        <begin position="1"/>
        <end position="36"/>
    </location>
</feature>